<dbReference type="GO" id="GO:0051018">
    <property type="term" value="F:protein kinase A binding"/>
    <property type="evidence" value="ECO:0007669"/>
    <property type="project" value="TreeGrafter"/>
</dbReference>
<feature type="domain" description="GSKIP" evidence="4">
    <location>
        <begin position="147"/>
        <end position="203"/>
    </location>
</feature>
<proteinExistence type="inferred from homology"/>
<dbReference type="GO" id="GO:0060828">
    <property type="term" value="P:regulation of canonical Wnt signaling pathway"/>
    <property type="evidence" value="ECO:0007669"/>
    <property type="project" value="InterPro"/>
</dbReference>
<dbReference type="Proteomes" id="UP000007648">
    <property type="component" value="Unassembled WGS sequence"/>
</dbReference>
<feature type="compositionally biased region" description="Polar residues" evidence="3">
    <location>
        <begin position="46"/>
        <end position="58"/>
    </location>
</feature>
<protein>
    <recommendedName>
        <fullName evidence="4">GSKIP domain-containing protein</fullName>
    </recommendedName>
</protein>
<dbReference type="InterPro" id="IPR023231">
    <property type="entry name" value="GSKIP_dom_sf"/>
</dbReference>
<evidence type="ECO:0000256" key="3">
    <source>
        <dbReference type="SAM" id="MobiDB-lite"/>
    </source>
</evidence>
<dbReference type="Ensembl" id="ENSSHAT00000044184.1">
    <property type="protein sequence ID" value="ENSSHAP00000031607.1"/>
    <property type="gene ID" value="ENSSHAG00000023023.1"/>
</dbReference>
<reference evidence="5" key="3">
    <citation type="submission" date="2025-09" db="UniProtKB">
        <authorList>
            <consortium name="Ensembl"/>
        </authorList>
    </citation>
    <scope>IDENTIFICATION</scope>
</reference>
<dbReference type="GeneTree" id="ENSGT00390000009517"/>
<dbReference type="SUPFAM" id="SSF103107">
    <property type="entry name" value="Hypothetical protein c14orf129, hspc210"/>
    <property type="match status" value="1"/>
</dbReference>
<name>A0A7N4V1D3_SARHA</name>
<dbReference type="Pfam" id="PF05303">
    <property type="entry name" value="GSKIP_dom"/>
    <property type="match status" value="1"/>
</dbReference>
<keyword evidence="6" id="KW-1185">Reference proteome</keyword>
<dbReference type="GO" id="GO:0005737">
    <property type="term" value="C:cytoplasm"/>
    <property type="evidence" value="ECO:0007669"/>
    <property type="project" value="TreeGrafter"/>
</dbReference>
<evidence type="ECO:0000313" key="5">
    <source>
        <dbReference type="Ensembl" id="ENSSHAP00000031607.1"/>
    </source>
</evidence>
<dbReference type="InParanoid" id="A0A7N4V1D3"/>
<feature type="region of interest" description="Disordered" evidence="3">
    <location>
        <begin position="95"/>
        <end position="114"/>
    </location>
</feature>
<dbReference type="Gene3D" id="3.30.2280.10">
    <property type="entry name" value="Hypothetical protein (hspc210)"/>
    <property type="match status" value="1"/>
</dbReference>
<dbReference type="AlphaFoldDB" id="A0A7N4V1D3"/>
<evidence type="ECO:0000256" key="1">
    <source>
        <dbReference type="ARBA" id="ARBA00009571"/>
    </source>
</evidence>
<evidence type="ECO:0000256" key="2">
    <source>
        <dbReference type="ARBA" id="ARBA00046434"/>
    </source>
</evidence>
<reference evidence="5 6" key="1">
    <citation type="journal article" date="2011" name="Proc. Natl. Acad. Sci. U.S.A.">
        <title>Genetic diversity and population structure of the endangered marsupial Sarcophilus harrisii (Tasmanian devil).</title>
        <authorList>
            <person name="Miller W."/>
            <person name="Hayes V.M."/>
            <person name="Ratan A."/>
            <person name="Petersen D.C."/>
            <person name="Wittekindt N.E."/>
            <person name="Miller J."/>
            <person name="Walenz B."/>
            <person name="Knight J."/>
            <person name="Qi J."/>
            <person name="Zhao F."/>
            <person name="Wang Q."/>
            <person name="Bedoya-Reina O.C."/>
            <person name="Katiyar N."/>
            <person name="Tomsho L.P."/>
            <person name="Kasson L.M."/>
            <person name="Hardie R.A."/>
            <person name="Woodbridge P."/>
            <person name="Tindall E.A."/>
            <person name="Bertelsen M.F."/>
            <person name="Dixon D."/>
            <person name="Pyecroft S."/>
            <person name="Helgen K.M."/>
            <person name="Lesk A.M."/>
            <person name="Pringle T.H."/>
            <person name="Patterson N."/>
            <person name="Zhang Y."/>
            <person name="Kreiss A."/>
            <person name="Woods G.M."/>
            <person name="Jones M.E."/>
            <person name="Schuster S.C."/>
        </authorList>
    </citation>
    <scope>NUCLEOTIDE SEQUENCE [LARGE SCALE GENOMIC DNA]</scope>
</reference>
<dbReference type="InterPro" id="IPR007967">
    <property type="entry name" value="GSKIP_dom"/>
</dbReference>
<dbReference type="PANTHER" id="PTHR12490">
    <property type="entry name" value="GSK3B-INTERACTING PROTEIN"/>
    <property type="match status" value="1"/>
</dbReference>
<comment type="subunit">
    <text evidence="2">Forms a complex composed of PRKAR2A or PRKAR2B, GSK3B and GSKIP through GSKIP interaction; facilitates PKA-induced phosphorylation of GSK3B leading to GSK3B inactivation; recruits DNM1L through GSK3B for PKA-mediated phosphorylation of DNM1L; promotes beta-catenin degradation through GSK3B-induced phosphorylation of beta-catenin; stabilizes beta-catenin and enhances Wnt-induced signaling through PKA-induced phosphorylation of beta-catenin. Interacts with GSK3B; induces GSK3B-mediated phosphorylation of GSKIP and inhibits GSK3B kinase activity.</text>
</comment>
<accession>A0A7N4V1D3</accession>
<evidence type="ECO:0000259" key="4">
    <source>
        <dbReference type="Pfam" id="PF05303"/>
    </source>
</evidence>
<feature type="region of interest" description="Disordered" evidence="3">
    <location>
        <begin position="1"/>
        <end position="84"/>
    </location>
</feature>
<feature type="compositionally biased region" description="Basic and acidic residues" evidence="3">
    <location>
        <begin position="95"/>
        <end position="105"/>
    </location>
</feature>
<sequence>PRAEGWRHGVRAAPGAEEIDHHSDDPQATLFSSAATAAPPPGRLLSTPSPGSTASGNDATEAGEKEDPWGASGFARAGRGGAEVGGEWEAREFAGRCSESRGGRERRSRAGKRRMETDYSHVELSSNTEIEDSAFQDFERTDVKDMRLEAEAVVNDVLFAVSNMFVSKSLPCSDDVAYINVETRERNKYCLELSEAGLRVTHSSF</sequence>
<dbReference type="PANTHER" id="PTHR12490:SF4">
    <property type="entry name" value="GSK3B-INTERACTING PROTEIN"/>
    <property type="match status" value="1"/>
</dbReference>
<dbReference type="InterPro" id="IPR037395">
    <property type="entry name" value="GSKIP"/>
</dbReference>
<organism evidence="5 6">
    <name type="scientific">Sarcophilus harrisii</name>
    <name type="common">Tasmanian devil</name>
    <name type="synonym">Sarcophilus laniarius</name>
    <dbReference type="NCBI Taxonomy" id="9305"/>
    <lineage>
        <taxon>Eukaryota</taxon>
        <taxon>Metazoa</taxon>
        <taxon>Chordata</taxon>
        <taxon>Craniata</taxon>
        <taxon>Vertebrata</taxon>
        <taxon>Euteleostomi</taxon>
        <taxon>Mammalia</taxon>
        <taxon>Metatheria</taxon>
        <taxon>Dasyuromorphia</taxon>
        <taxon>Dasyuridae</taxon>
        <taxon>Sarcophilus</taxon>
    </lineage>
</organism>
<comment type="similarity">
    <text evidence="1">Belongs to the GSKIP family.</text>
</comment>
<evidence type="ECO:0000313" key="6">
    <source>
        <dbReference type="Proteomes" id="UP000007648"/>
    </source>
</evidence>
<dbReference type="GO" id="GO:0019207">
    <property type="term" value="F:kinase regulator activity"/>
    <property type="evidence" value="ECO:0007669"/>
    <property type="project" value="TreeGrafter"/>
</dbReference>
<reference evidence="5" key="2">
    <citation type="submission" date="2025-08" db="UniProtKB">
        <authorList>
            <consortium name="Ensembl"/>
        </authorList>
    </citation>
    <scope>IDENTIFICATION</scope>
</reference>